<proteinExistence type="predicted"/>
<accession>A0A1H5A062</accession>
<evidence type="ECO:0000256" key="1">
    <source>
        <dbReference type="SAM" id="Phobius"/>
    </source>
</evidence>
<dbReference type="RefSeq" id="WP_092320888.1">
    <property type="nucleotide sequence ID" value="NZ_FNTJ01000003.1"/>
</dbReference>
<keyword evidence="1" id="KW-1133">Transmembrane helix</keyword>
<dbReference type="Proteomes" id="UP000198982">
    <property type="component" value="Unassembled WGS sequence"/>
</dbReference>
<organism evidence="2 3">
    <name type="scientific">Pseudomonas saponiphila</name>
    <dbReference type="NCBI Taxonomy" id="556534"/>
    <lineage>
        <taxon>Bacteria</taxon>
        <taxon>Pseudomonadati</taxon>
        <taxon>Pseudomonadota</taxon>
        <taxon>Gammaproteobacteria</taxon>
        <taxon>Pseudomonadales</taxon>
        <taxon>Pseudomonadaceae</taxon>
        <taxon>Pseudomonas</taxon>
    </lineage>
</organism>
<evidence type="ECO:0000313" key="2">
    <source>
        <dbReference type="EMBL" id="SED35826.1"/>
    </source>
</evidence>
<name>A0A1H5A062_9PSED</name>
<feature type="transmembrane region" description="Helical" evidence="1">
    <location>
        <begin position="14"/>
        <end position="31"/>
    </location>
</feature>
<keyword evidence="1" id="KW-0472">Membrane</keyword>
<keyword evidence="1" id="KW-0812">Transmembrane</keyword>
<dbReference type="EMBL" id="FNTJ01000003">
    <property type="protein sequence ID" value="SED35826.1"/>
    <property type="molecule type" value="Genomic_DNA"/>
</dbReference>
<gene>
    <name evidence="2" type="ORF">SAMN05216178_6926</name>
</gene>
<evidence type="ECO:0000313" key="3">
    <source>
        <dbReference type="Proteomes" id="UP000198982"/>
    </source>
</evidence>
<protein>
    <submittedName>
        <fullName evidence="2">Uncharacterized protein</fullName>
    </submittedName>
</protein>
<dbReference type="AlphaFoldDB" id="A0A1H5A062"/>
<reference evidence="3" key="1">
    <citation type="submission" date="2016-10" db="EMBL/GenBank/DDBJ databases">
        <authorList>
            <person name="Varghese N."/>
            <person name="Submissions S."/>
        </authorList>
    </citation>
    <scope>NUCLEOTIDE SEQUENCE [LARGE SCALE GENOMIC DNA]</scope>
    <source>
        <strain evidence="3">DSM 9751</strain>
    </source>
</reference>
<sequence length="172" mass="18552">MSNQHRPAFSPDKVQPFFLLALAIAAVAVVYRPMSPGMFFDEALTATLNSHGKPPAVPPGKTYFVQIEPLTSEGKECSVTMGTGTLDEIVDGKALVTKNFTGHGSYCIDTKAHWSFTVLLSGDNQRYTAYAHRTDTYIGSGWKYGYGADTAAPPVVDAYLAQIPNIAGEGRM</sequence>
<keyword evidence="3" id="KW-1185">Reference proteome</keyword>